<dbReference type="Pfam" id="PF01063">
    <property type="entry name" value="Aminotran_4"/>
    <property type="match status" value="1"/>
</dbReference>
<protein>
    <submittedName>
        <fullName evidence="2">D-amino acid aminotransferase</fullName>
    </submittedName>
</protein>
<dbReference type="PANTHER" id="PTHR42743:SF10">
    <property type="entry name" value="D-ALANINE AMINOTRANSFERASE"/>
    <property type="match status" value="1"/>
</dbReference>
<dbReference type="InterPro" id="IPR050571">
    <property type="entry name" value="Class-IV_PLP-Dep_Aminotrnsfr"/>
</dbReference>
<keyword evidence="2" id="KW-0032">Aminotransferase</keyword>
<dbReference type="SUPFAM" id="SSF56752">
    <property type="entry name" value="D-aminoacid aminotransferase-like PLP-dependent enzymes"/>
    <property type="match status" value="1"/>
</dbReference>
<evidence type="ECO:0000313" key="2">
    <source>
        <dbReference type="EMBL" id="MDN4119666.1"/>
    </source>
</evidence>
<dbReference type="Gene3D" id="3.30.470.10">
    <property type="match status" value="1"/>
</dbReference>
<name>A0ABT8EEE2_9BURK</name>
<dbReference type="InterPro" id="IPR043131">
    <property type="entry name" value="BCAT-like_N"/>
</dbReference>
<dbReference type="EMBL" id="JAJHNU010000001">
    <property type="protein sequence ID" value="MDN4119666.1"/>
    <property type="molecule type" value="Genomic_DNA"/>
</dbReference>
<accession>A0ABT8EEE2</accession>
<dbReference type="InterPro" id="IPR036038">
    <property type="entry name" value="Aminotransferase-like"/>
</dbReference>
<keyword evidence="3" id="KW-1185">Reference proteome</keyword>
<reference evidence="2" key="1">
    <citation type="submission" date="2021-11" db="EMBL/GenBank/DDBJ databases">
        <title>Draft genome sequence of Alcaligenes endophyticus type strain CCUG 75668T.</title>
        <authorList>
            <person name="Salva-Serra F."/>
            <person name="Duran R.E."/>
            <person name="Seeger M."/>
            <person name="Moore E.R.B."/>
            <person name="Jaen-Luchoro D."/>
        </authorList>
    </citation>
    <scope>NUCLEOTIDE SEQUENCE</scope>
    <source>
        <strain evidence="2">CCUG 75668</strain>
    </source>
</reference>
<dbReference type="InterPro" id="IPR001544">
    <property type="entry name" value="Aminotrans_IV"/>
</dbReference>
<comment type="similarity">
    <text evidence="1">Belongs to the class-IV pyridoxal-phosphate-dependent aminotransferase family.</text>
</comment>
<gene>
    <name evidence="2" type="ORF">LMS43_00035</name>
</gene>
<dbReference type="Gene3D" id="3.20.10.10">
    <property type="entry name" value="D-amino Acid Aminotransferase, subunit A, domain 2"/>
    <property type="match status" value="1"/>
</dbReference>
<proteinExistence type="inferred from homology"/>
<evidence type="ECO:0000313" key="3">
    <source>
        <dbReference type="Proteomes" id="UP001168613"/>
    </source>
</evidence>
<organism evidence="2 3">
    <name type="scientific">Alcaligenes endophyticus</name>
    <dbReference type="NCBI Taxonomy" id="1929088"/>
    <lineage>
        <taxon>Bacteria</taxon>
        <taxon>Pseudomonadati</taxon>
        <taxon>Pseudomonadota</taxon>
        <taxon>Betaproteobacteria</taxon>
        <taxon>Burkholderiales</taxon>
        <taxon>Alcaligenaceae</taxon>
        <taxon>Alcaligenes</taxon>
    </lineage>
</organism>
<sequence length="291" mass="32158">MLIADVDMDSIVYLNGDFVRLADAKVSVLDRGFIFGDGIYEVVPAYRGRPFRMAGHLARLERSLAAIGLDNPHNTHGWEQLVLDMLARSGRGADCMVYIQVTRGAAKRDHAFPQQVPVTVFMMVTPFKRPDQKRVQGLRAISLEDIRWLRCDIKSVSLLGNVLAQQAAVEAGVDEVIQFRAEQLSEAASSNVWIVKNKVLLAPMRNHLILEGVRYGLIQELAAQAGIEFQARNIKRAEVLQADEIMLSSASKEILPVVQLDGVSVGSGVPGPIFKQLRQGYDQAILSLEQV</sequence>
<evidence type="ECO:0000256" key="1">
    <source>
        <dbReference type="ARBA" id="ARBA00009320"/>
    </source>
</evidence>
<dbReference type="PANTHER" id="PTHR42743">
    <property type="entry name" value="AMINO-ACID AMINOTRANSFERASE"/>
    <property type="match status" value="1"/>
</dbReference>
<dbReference type="GO" id="GO:0008483">
    <property type="term" value="F:transaminase activity"/>
    <property type="evidence" value="ECO:0007669"/>
    <property type="project" value="UniProtKB-KW"/>
</dbReference>
<dbReference type="CDD" id="cd01558">
    <property type="entry name" value="D-AAT_like"/>
    <property type="match status" value="1"/>
</dbReference>
<dbReference type="InterPro" id="IPR043132">
    <property type="entry name" value="BCAT-like_C"/>
</dbReference>
<dbReference type="Proteomes" id="UP001168613">
    <property type="component" value="Unassembled WGS sequence"/>
</dbReference>
<keyword evidence="2" id="KW-0808">Transferase</keyword>
<comment type="caution">
    <text evidence="2">The sequence shown here is derived from an EMBL/GenBank/DDBJ whole genome shotgun (WGS) entry which is preliminary data.</text>
</comment>